<evidence type="ECO:0000256" key="3">
    <source>
        <dbReference type="ARBA" id="ARBA00022619"/>
    </source>
</evidence>
<dbReference type="SUPFAM" id="SSF55821">
    <property type="entry name" value="YrdC/RibB"/>
    <property type="match status" value="1"/>
</dbReference>
<dbReference type="InterPro" id="IPR017945">
    <property type="entry name" value="DHBP_synth_RibB-like_a/b_dom"/>
</dbReference>
<comment type="similarity">
    <text evidence="5">Belongs to the DHBP synthase family.</text>
</comment>
<comment type="catalytic activity">
    <reaction evidence="5">
        <text>D-ribulose 5-phosphate = (2S)-2-hydroxy-3-oxobutyl phosphate + formate + H(+)</text>
        <dbReference type="Rhea" id="RHEA:18457"/>
        <dbReference type="ChEBI" id="CHEBI:15378"/>
        <dbReference type="ChEBI" id="CHEBI:15740"/>
        <dbReference type="ChEBI" id="CHEBI:58121"/>
        <dbReference type="ChEBI" id="CHEBI:58830"/>
        <dbReference type="EC" id="4.1.99.12"/>
    </reaction>
</comment>
<comment type="pathway">
    <text evidence="2 5">Cofactor biosynthesis; riboflavin biosynthesis; 2-hydroxy-3-oxobutyl phosphate from D-ribulose 5-phosphate: step 1/1.</text>
</comment>
<evidence type="ECO:0000256" key="5">
    <source>
        <dbReference type="RuleBase" id="RU003843"/>
    </source>
</evidence>
<comment type="caution">
    <text evidence="6">The sequence shown here is derived from an EMBL/GenBank/DDBJ whole genome shotgun (WGS) entry which is preliminary data.</text>
</comment>
<dbReference type="NCBIfam" id="TIGR00506">
    <property type="entry name" value="ribB"/>
    <property type="match status" value="1"/>
</dbReference>
<dbReference type="EMBL" id="JACJJQ010000036">
    <property type="protein sequence ID" value="MBM6754565.1"/>
    <property type="molecule type" value="Genomic_DNA"/>
</dbReference>
<sequence length="221" mass="24184">MSSKFNTVEEALETLVNGGFIILSDNEDRENEGDLVALADKIKPEVVYQMLKEANGLMCVPLTIERAKQLGFTKMVENSTDPNGTPFMTTCDGTLAATGVTTGVSAFDRAATIQHIANPEAKASDFNHPGHIQPLYAQDGGLRKRIGHTEASVDLAYLAGAQPVTVIIEVLKDDGKMARRDDLFKVAERLDVPYITIQQILDYMDEHHIKQAQDVQIAVEA</sequence>
<dbReference type="Proteomes" id="UP000776629">
    <property type="component" value="Unassembled WGS sequence"/>
</dbReference>
<evidence type="ECO:0000256" key="2">
    <source>
        <dbReference type="ARBA" id="ARBA00004904"/>
    </source>
</evidence>
<gene>
    <name evidence="6" type="primary">ribB</name>
    <name evidence="6" type="ORF">H5993_07320</name>
</gene>
<keyword evidence="5 6" id="KW-0456">Lyase</keyword>
<name>A0ABS2EQ82_9LACO</name>
<dbReference type="InterPro" id="IPR000422">
    <property type="entry name" value="DHBP_synthase_RibB"/>
</dbReference>
<keyword evidence="5" id="KW-0460">Magnesium</keyword>
<keyword evidence="7" id="KW-1185">Reference proteome</keyword>
<evidence type="ECO:0000313" key="7">
    <source>
        <dbReference type="Proteomes" id="UP000776629"/>
    </source>
</evidence>
<dbReference type="GO" id="GO:0008686">
    <property type="term" value="F:3,4-dihydroxy-2-butanone-4-phosphate synthase activity"/>
    <property type="evidence" value="ECO:0007669"/>
    <property type="project" value="UniProtKB-EC"/>
</dbReference>
<evidence type="ECO:0000256" key="1">
    <source>
        <dbReference type="ARBA" id="ARBA00002284"/>
    </source>
</evidence>
<protein>
    <recommendedName>
        <fullName evidence="5">3,4-dihydroxy-2-butanone 4-phosphate synthase</fullName>
        <shortName evidence="5">DHBP synthase</shortName>
        <ecNumber evidence="5">4.1.99.12</ecNumber>
    </recommendedName>
</protein>
<accession>A0ABS2EQ82</accession>
<dbReference type="RefSeq" id="WP_204776841.1">
    <property type="nucleotide sequence ID" value="NZ_JACJJQ010000036.1"/>
</dbReference>
<keyword evidence="4 5" id="KW-0479">Metal-binding</keyword>
<comment type="cofactor">
    <cofactor evidence="5">
        <name>Mg(2+)</name>
        <dbReference type="ChEBI" id="CHEBI:18420"/>
    </cofactor>
    <cofactor evidence="5">
        <name>Mn(2+)</name>
        <dbReference type="ChEBI" id="CHEBI:29035"/>
    </cofactor>
    <text evidence="5">Binds 2 divalent metal cations per subunit. Magnesium or manganese.</text>
</comment>
<evidence type="ECO:0000256" key="4">
    <source>
        <dbReference type="ARBA" id="ARBA00022723"/>
    </source>
</evidence>
<comment type="function">
    <text evidence="1 5">Catalyzes the conversion of D-ribulose 5-phosphate to formate and 3,4-dihydroxy-2-butanone 4-phosphate.</text>
</comment>
<dbReference type="EC" id="4.1.99.12" evidence="5"/>
<keyword evidence="3 5" id="KW-0686">Riboflavin biosynthesis</keyword>
<organism evidence="6 7">
    <name type="scientific">Limosilactobacillus alvi</name>
    <dbReference type="NCBI Taxonomy" id="990412"/>
    <lineage>
        <taxon>Bacteria</taxon>
        <taxon>Bacillati</taxon>
        <taxon>Bacillota</taxon>
        <taxon>Bacilli</taxon>
        <taxon>Lactobacillales</taxon>
        <taxon>Lactobacillaceae</taxon>
        <taxon>Limosilactobacillus</taxon>
    </lineage>
</organism>
<comment type="subunit">
    <text evidence="5">Homodimer.</text>
</comment>
<dbReference type="Pfam" id="PF00926">
    <property type="entry name" value="DHBP_synthase"/>
    <property type="match status" value="1"/>
</dbReference>
<evidence type="ECO:0000313" key="6">
    <source>
        <dbReference type="EMBL" id="MBM6754565.1"/>
    </source>
</evidence>
<dbReference type="Gene3D" id="3.90.870.10">
    <property type="entry name" value="DHBP synthase"/>
    <property type="match status" value="1"/>
</dbReference>
<keyword evidence="5" id="KW-0464">Manganese</keyword>
<proteinExistence type="inferred from homology"/>
<dbReference type="PANTHER" id="PTHR21327">
    <property type="entry name" value="GTP CYCLOHYDROLASE II-RELATED"/>
    <property type="match status" value="1"/>
</dbReference>
<reference evidence="6 7" key="1">
    <citation type="journal article" date="2021" name="Sci. Rep.">
        <title>The distribution of antibiotic resistance genes in chicken gut microbiota commensals.</title>
        <authorList>
            <person name="Juricova H."/>
            <person name="Matiasovicova J."/>
            <person name="Kubasova T."/>
            <person name="Cejkova D."/>
            <person name="Rychlik I."/>
        </authorList>
    </citation>
    <scope>NUCLEOTIDE SEQUENCE [LARGE SCALE GENOMIC DNA]</scope>
    <source>
        <strain evidence="6 7">An810</strain>
    </source>
</reference>
<dbReference type="PANTHER" id="PTHR21327:SF18">
    <property type="entry name" value="3,4-DIHYDROXY-2-BUTANONE 4-PHOSPHATE SYNTHASE"/>
    <property type="match status" value="1"/>
</dbReference>